<dbReference type="AlphaFoldDB" id="A0A6I6E2A4"/>
<evidence type="ECO:0000313" key="3">
    <source>
        <dbReference type="Proteomes" id="UP000426424"/>
    </source>
</evidence>
<evidence type="ECO:0000313" key="2">
    <source>
        <dbReference type="EMBL" id="QGU34034.1"/>
    </source>
</evidence>
<proteinExistence type="predicted"/>
<dbReference type="InterPro" id="IPR014044">
    <property type="entry name" value="CAP_dom"/>
</dbReference>
<dbReference type="EMBL" id="CP039268">
    <property type="protein sequence ID" value="QGU34034.1"/>
    <property type="molecule type" value="Genomic_DNA"/>
</dbReference>
<dbReference type="KEGG" id="ttp:E6P07_11500"/>
<feature type="domain" description="SCP" evidence="1">
    <location>
        <begin position="2"/>
        <end position="110"/>
    </location>
</feature>
<protein>
    <recommendedName>
        <fullName evidence="1">SCP domain-containing protein</fullName>
    </recommendedName>
</protein>
<evidence type="ECO:0000259" key="1">
    <source>
        <dbReference type="Pfam" id="PF00188"/>
    </source>
</evidence>
<dbReference type="InterPro" id="IPR035940">
    <property type="entry name" value="CAP_sf"/>
</dbReference>
<gene>
    <name evidence="2" type="ORF">E6P07_11500</name>
</gene>
<dbReference type="CDD" id="cd05379">
    <property type="entry name" value="CAP_bacterial"/>
    <property type="match status" value="1"/>
</dbReference>
<dbReference type="Gene3D" id="3.40.33.10">
    <property type="entry name" value="CAP"/>
    <property type="match status" value="1"/>
</dbReference>
<dbReference type="PANTHER" id="PTHR31157">
    <property type="entry name" value="SCP DOMAIN-CONTAINING PROTEIN"/>
    <property type="match status" value="1"/>
</dbReference>
<dbReference type="Pfam" id="PF00188">
    <property type="entry name" value="CAP"/>
    <property type="match status" value="1"/>
</dbReference>
<dbReference type="PANTHER" id="PTHR31157:SF1">
    <property type="entry name" value="SCP DOMAIN-CONTAINING PROTEIN"/>
    <property type="match status" value="1"/>
</dbReference>
<sequence length="284" mass="30717">MNGLSSLAWNDRLWSSARGHSTDMATNDYFSHTGLDGRTHGDRMTAAGYQWNSALENIAAGQSSPTAVVDAWMNSPGHRANILNTVVCDLGVGYAYNASSTYGDYWTQNFGRQAGVSTCPPVPPDDDQPTAESYYRKVNAYFLGVLGRTATDAELAQWGAVLRDNKGSVWRPTGAGLQTYLSGLMGWGTAPLDRATASSRVDEVFINLFGASSDLDPRILDYYIEALVSGSVRERGLVNAILNDLAIMPKVDGTYGQPTGWTGGAAIRDLLTAEQLARYRARLE</sequence>
<organism evidence="2 3">
    <name type="scientific">Thermochromatium tepidum ATCC 43061</name>
    <dbReference type="NCBI Taxonomy" id="316276"/>
    <lineage>
        <taxon>Bacteria</taxon>
        <taxon>Pseudomonadati</taxon>
        <taxon>Pseudomonadota</taxon>
        <taxon>Gammaproteobacteria</taxon>
        <taxon>Chromatiales</taxon>
        <taxon>Chromatiaceae</taxon>
        <taxon>Thermochromatium</taxon>
    </lineage>
</organism>
<dbReference type="Proteomes" id="UP000426424">
    <property type="component" value="Chromosome"/>
</dbReference>
<dbReference type="SUPFAM" id="SSF55797">
    <property type="entry name" value="PR-1-like"/>
    <property type="match status" value="1"/>
</dbReference>
<accession>A0A6I6E2A4</accession>
<name>A0A6I6E2A4_THETI</name>
<dbReference type="OrthoDB" id="68195at2"/>
<reference evidence="2 3" key="1">
    <citation type="submission" date="2019-12" db="EMBL/GenBank/DDBJ databases">
        <title>The complete genome of the thermophilic, anoxygenic phototrophic gammaproteobacterium Thermochromatium tepidum.</title>
        <authorList>
            <person name="Sattley W.M."/>
            <person name="Swingley W.D."/>
            <person name="Burchell B.M."/>
            <person name="Gurbani S.A."/>
            <person name="Kujawa C.M."/>
            <person name="Nuccio D.A."/>
            <person name="Schladweiler J."/>
            <person name="Shaffer K.N."/>
            <person name="Stokes L.M."/>
            <person name="Touchman J.W."/>
            <person name="Blankenship R.E."/>
            <person name="Madigan M.T."/>
        </authorList>
    </citation>
    <scope>NUCLEOTIDE SEQUENCE [LARGE SCALE GENOMIC DNA]</scope>
    <source>
        <strain evidence="2 3">ATCC 43061</strain>
    </source>
</reference>
<keyword evidence="3" id="KW-1185">Reference proteome</keyword>